<dbReference type="AlphaFoldDB" id="A0A6C0J3V0"/>
<name>A0A6C0J3V0_9ZZZZ</name>
<reference evidence="1" key="1">
    <citation type="journal article" date="2020" name="Nature">
        <title>Giant virus diversity and host interactions through global metagenomics.</title>
        <authorList>
            <person name="Schulz F."/>
            <person name="Roux S."/>
            <person name="Paez-Espino D."/>
            <person name="Jungbluth S."/>
            <person name="Walsh D.A."/>
            <person name="Denef V.J."/>
            <person name="McMahon K.D."/>
            <person name="Konstantinidis K.T."/>
            <person name="Eloe-Fadrosh E.A."/>
            <person name="Kyrpides N.C."/>
            <person name="Woyke T."/>
        </authorList>
    </citation>
    <scope>NUCLEOTIDE SEQUENCE</scope>
    <source>
        <strain evidence="1">GVMAG-M-3300025860-20</strain>
    </source>
</reference>
<proteinExistence type="predicted"/>
<organism evidence="1">
    <name type="scientific">viral metagenome</name>
    <dbReference type="NCBI Taxonomy" id="1070528"/>
    <lineage>
        <taxon>unclassified sequences</taxon>
        <taxon>metagenomes</taxon>
        <taxon>organismal metagenomes</taxon>
    </lineage>
</organism>
<evidence type="ECO:0000313" key="1">
    <source>
        <dbReference type="EMBL" id="QHU00365.1"/>
    </source>
</evidence>
<sequence>MASQSYKFSYTDKVCHRDPRNPSTDHVDSLHVFINCRSHHLSLAQRALIARNRLGMDEPDEDECSIVQLPIKVSRCRVHSFPDDKKEHSLVNVNRPSICSSKNRSLKHSFSLKKTKTSGGGSAEIKGKPGLYSSFLRALIKANVSDSEICQVDLKPTVSYSPDSVREHDFRVNYSILSSFLGRDSVSLNEILTTTKLCTLSHHKVLSNLAIRASFIFWDLLTDECRDKFQ</sequence>
<accession>A0A6C0J3V0</accession>
<dbReference type="EMBL" id="MN740327">
    <property type="protein sequence ID" value="QHU00365.1"/>
    <property type="molecule type" value="Genomic_DNA"/>
</dbReference>
<protein>
    <submittedName>
        <fullName evidence="1">Uncharacterized protein</fullName>
    </submittedName>
</protein>